<keyword evidence="2" id="KW-0539">Nucleus</keyword>
<sequence length="122" mass="13729">MTSKPWGALPLSRINTIMRSSSDAEHIGKVSSHMMTKAAELFIKTLTKEGYRLTKNGKKLDYKHVAEVVNRDDRYEFLKDIMPKKITVAEYKKIVAKQQQDDATSSDDESGSESSTDASDKE</sequence>
<proteinExistence type="predicted"/>
<reference evidence="5 6" key="1">
    <citation type="submission" date="2017-03" db="EMBL/GenBank/DDBJ databases">
        <title>Genome of the blue death feigning beetle - Asbolus verrucosus.</title>
        <authorList>
            <person name="Rider S.D."/>
        </authorList>
    </citation>
    <scope>NUCLEOTIDE SEQUENCE [LARGE SCALE GENOMIC DNA]</scope>
    <source>
        <strain evidence="5">Butters</strain>
        <tissue evidence="5">Head and leg muscle</tissue>
    </source>
</reference>
<evidence type="ECO:0000259" key="4">
    <source>
        <dbReference type="Pfam" id="PF00808"/>
    </source>
</evidence>
<protein>
    <submittedName>
        <fullName evidence="5">CBFD NFYB HMF domain containing protein</fullName>
    </submittedName>
</protein>
<dbReference type="AlphaFoldDB" id="A0A482VM54"/>
<evidence type="ECO:0000256" key="3">
    <source>
        <dbReference type="SAM" id="MobiDB-lite"/>
    </source>
</evidence>
<gene>
    <name evidence="5" type="ORF">BDFB_013592</name>
</gene>
<dbReference type="SUPFAM" id="SSF47113">
    <property type="entry name" value="Histone-fold"/>
    <property type="match status" value="1"/>
</dbReference>
<feature type="region of interest" description="Disordered" evidence="3">
    <location>
        <begin position="97"/>
        <end position="122"/>
    </location>
</feature>
<feature type="domain" description="Transcription factor CBF/NF-Y/archaeal histone" evidence="4">
    <location>
        <begin position="9"/>
        <end position="67"/>
    </location>
</feature>
<comment type="caution">
    <text evidence="5">The sequence shown here is derived from an EMBL/GenBank/DDBJ whole genome shotgun (WGS) entry which is preliminary data.</text>
</comment>
<name>A0A482VM54_ASBVE</name>
<dbReference type="GO" id="GO:0006261">
    <property type="term" value="P:DNA-templated DNA replication"/>
    <property type="evidence" value="ECO:0007669"/>
    <property type="project" value="TreeGrafter"/>
</dbReference>
<dbReference type="CDD" id="cd22924">
    <property type="entry name" value="HFD_CHRAC1-like"/>
    <property type="match status" value="1"/>
</dbReference>
<feature type="compositionally biased region" description="Low complexity" evidence="3">
    <location>
        <begin position="112"/>
        <end position="122"/>
    </location>
</feature>
<dbReference type="PANTHER" id="PTHR10252">
    <property type="entry name" value="HISTONE-LIKE TRANSCRIPTION FACTOR CCAAT-RELATED"/>
    <property type="match status" value="1"/>
</dbReference>
<dbReference type="STRING" id="1661398.A0A482VM54"/>
<dbReference type="InterPro" id="IPR003958">
    <property type="entry name" value="CBFA_NFYB_domain"/>
</dbReference>
<organism evidence="5 6">
    <name type="scientific">Asbolus verrucosus</name>
    <name type="common">Desert ironclad beetle</name>
    <dbReference type="NCBI Taxonomy" id="1661398"/>
    <lineage>
        <taxon>Eukaryota</taxon>
        <taxon>Metazoa</taxon>
        <taxon>Ecdysozoa</taxon>
        <taxon>Arthropoda</taxon>
        <taxon>Hexapoda</taxon>
        <taxon>Insecta</taxon>
        <taxon>Pterygota</taxon>
        <taxon>Neoptera</taxon>
        <taxon>Endopterygota</taxon>
        <taxon>Coleoptera</taxon>
        <taxon>Polyphaga</taxon>
        <taxon>Cucujiformia</taxon>
        <taxon>Tenebrionidae</taxon>
        <taxon>Pimeliinae</taxon>
        <taxon>Asbolus</taxon>
    </lineage>
</organism>
<evidence type="ECO:0000313" key="6">
    <source>
        <dbReference type="Proteomes" id="UP000292052"/>
    </source>
</evidence>
<dbReference type="OrthoDB" id="1291358at2759"/>
<evidence type="ECO:0000256" key="1">
    <source>
        <dbReference type="ARBA" id="ARBA00004123"/>
    </source>
</evidence>
<accession>A0A482VM54</accession>
<evidence type="ECO:0000256" key="2">
    <source>
        <dbReference type="ARBA" id="ARBA00023242"/>
    </source>
</evidence>
<evidence type="ECO:0000313" key="5">
    <source>
        <dbReference type="EMBL" id="RZC33448.1"/>
    </source>
</evidence>
<dbReference type="GO" id="GO:0008623">
    <property type="term" value="C:CHRAC"/>
    <property type="evidence" value="ECO:0007669"/>
    <property type="project" value="TreeGrafter"/>
</dbReference>
<keyword evidence="6" id="KW-1185">Reference proteome</keyword>
<dbReference type="Pfam" id="PF00808">
    <property type="entry name" value="CBFD_NFYB_HMF"/>
    <property type="match status" value="1"/>
</dbReference>
<dbReference type="InterPro" id="IPR009072">
    <property type="entry name" value="Histone-fold"/>
</dbReference>
<dbReference type="Gene3D" id="1.10.20.10">
    <property type="entry name" value="Histone, subunit A"/>
    <property type="match status" value="1"/>
</dbReference>
<dbReference type="InterPro" id="IPR050568">
    <property type="entry name" value="Transcr_DNA_Rep_Reg"/>
</dbReference>
<dbReference type="GO" id="GO:0006338">
    <property type="term" value="P:chromatin remodeling"/>
    <property type="evidence" value="ECO:0007669"/>
    <property type="project" value="TreeGrafter"/>
</dbReference>
<comment type="subcellular location">
    <subcellularLocation>
        <location evidence="1">Nucleus</location>
    </subcellularLocation>
</comment>
<dbReference type="Proteomes" id="UP000292052">
    <property type="component" value="Unassembled WGS sequence"/>
</dbReference>
<dbReference type="PANTHER" id="PTHR10252:SF54">
    <property type="entry name" value="CHROMATIN ACCESSIBILITY COMPLEX PROTEIN 1"/>
    <property type="match status" value="1"/>
</dbReference>
<dbReference type="EMBL" id="QDEB01088728">
    <property type="protein sequence ID" value="RZC33448.1"/>
    <property type="molecule type" value="Genomic_DNA"/>
</dbReference>
<dbReference type="GO" id="GO:0046982">
    <property type="term" value="F:protein heterodimerization activity"/>
    <property type="evidence" value="ECO:0007669"/>
    <property type="project" value="InterPro"/>
</dbReference>